<dbReference type="OrthoDB" id="5330228at2759"/>
<feature type="region of interest" description="Disordered" evidence="2">
    <location>
        <begin position="1"/>
        <end position="40"/>
    </location>
</feature>
<comment type="caution">
    <text evidence="4">The sequence shown here is derived from an EMBL/GenBank/DDBJ whole genome shotgun (WGS) entry which is preliminary data.</text>
</comment>
<keyword evidence="5" id="KW-1185">Reference proteome</keyword>
<keyword evidence="1" id="KW-0479">Metal-binding</keyword>
<dbReference type="Proteomes" id="UP000192257">
    <property type="component" value="Unassembled WGS sequence"/>
</dbReference>
<organism evidence="4 5">
    <name type="scientific">Trypanosoma theileri</name>
    <dbReference type="NCBI Taxonomy" id="67003"/>
    <lineage>
        <taxon>Eukaryota</taxon>
        <taxon>Discoba</taxon>
        <taxon>Euglenozoa</taxon>
        <taxon>Kinetoplastea</taxon>
        <taxon>Metakinetoplastina</taxon>
        <taxon>Trypanosomatida</taxon>
        <taxon>Trypanosomatidae</taxon>
        <taxon>Trypanosoma</taxon>
    </lineage>
</organism>
<evidence type="ECO:0000313" key="4">
    <source>
        <dbReference type="EMBL" id="ORC91130.1"/>
    </source>
</evidence>
<dbReference type="InterPro" id="IPR001841">
    <property type="entry name" value="Znf_RING"/>
</dbReference>
<keyword evidence="1" id="KW-0862">Zinc</keyword>
<proteinExistence type="predicted"/>
<feature type="compositionally biased region" description="Basic and acidic residues" evidence="2">
    <location>
        <begin position="14"/>
        <end position="24"/>
    </location>
</feature>
<dbReference type="Gene3D" id="3.30.40.10">
    <property type="entry name" value="Zinc/RING finger domain, C3HC4 (zinc finger)"/>
    <property type="match status" value="1"/>
</dbReference>
<dbReference type="VEuPathDB" id="TriTrypDB:TM35_000061350"/>
<accession>A0A1X0P3W0</accession>
<dbReference type="AlphaFoldDB" id="A0A1X0P3W0"/>
<reference evidence="4 5" key="1">
    <citation type="submission" date="2017-03" db="EMBL/GenBank/DDBJ databases">
        <title>An alternative strategy for trypanosome survival in the mammalian bloodstream revealed through genome and transcriptome analysis of the ubiquitous bovine parasite Trypanosoma (Megatrypanum) theileri.</title>
        <authorList>
            <person name="Kelly S."/>
            <person name="Ivens A."/>
            <person name="Mott A."/>
            <person name="O'Neill E."/>
            <person name="Emms D."/>
            <person name="Macleod O."/>
            <person name="Voorheis P."/>
            <person name="Matthews J."/>
            <person name="Matthews K."/>
            <person name="Carrington M."/>
        </authorList>
    </citation>
    <scope>NUCLEOTIDE SEQUENCE [LARGE SCALE GENOMIC DNA]</scope>
    <source>
        <strain evidence="4">Edinburgh</strain>
    </source>
</reference>
<dbReference type="RefSeq" id="XP_028885196.1">
    <property type="nucleotide sequence ID" value="XM_029023172.1"/>
</dbReference>
<feature type="compositionally biased region" description="Basic residues" evidence="2">
    <location>
        <begin position="1"/>
        <end position="13"/>
    </location>
</feature>
<evidence type="ECO:0000259" key="3">
    <source>
        <dbReference type="PROSITE" id="PS50089"/>
    </source>
</evidence>
<dbReference type="EMBL" id="NBCO01000006">
    <property type="protein sequence ID" value="ORC91130.1"/>
    <property type="molecule type" value="Genomic_DNA"/>
</dbReference>
<dbReference type="SUPFAM" id="SSF57850">
    <property type="entry name" value="RING/U-box"/>
    <property type="match status" value="1"/>
</dbReference>
<feature type="domain" description="RING-type" evidence="3">
    <location>
        <begin position="267"/>
        <end position="307"/>
    </location>
</feature>
<dbReference type="GeneID" id="39982952"/>
<dbReference type="GO" id="GO:0008270">
    <property type="term" value="F:zinc ion binding"/>
    <property type="evidence" value="ECO:0007669"/>
    <property type="project" value="UniProtKB-KW"/>
</dbReference>
<evidence type="ECO:0000313" key="5">
    <source>
        <dbReference type="Proteomes" id="UP000192257"/>
    </source>
</evidence>
<dbReference type="STRING" id="67003.A0A1X0P3W0"/>
<gene>
    <name evidence="4" type="ORF">TM35_000061350</name>
</gene>
<sequence length="391" mass="44938">MAKKKSGKKKKSSPKPEKERKDGEQSAGTSPSPNQDEETNQLEVTVAPLDHLLSMRRPQQIASELANSLVSLRSRLAKLELERLNYESGAANGHIMARIAQERQDKQEKLEIEILKTEKMTRRLLLMSKVVDRVVTLRETIFAETRAAMEAEIERLREQVAENEARIRDRYVGRVNLLHRYWLWRTLQELGDVNVGTTFEAELARGPRYRTIGLQNNILSDTLEQQLLWLRRFGEREEAFRGHVQRLDTFVERLTDVSEVLEDTLTCGVCGLLFEDPVLFWPCGHTFCLVCFDSLCIAPSLFRCPTCGSMGSEGYVHNLLIAESVAKWVFKDAGYSDIHGALSLIRLHLSKFRKDVIMVRLADLRERLKEAQERETSPEKLSEMSITYRLY</sequence>
<name>A0A1X0P3W0_9TRYP</name>
<protein>
    <recommendedName>
        <fullName evidence="3">RING-type domain-containing protein</fullName>
    </recommendedName>
</protein>
<dbReference type="InterPro" id="IPR013083">
    <property type="entry name" value="Znf_RING/FYVE/PHD"/>
</dbReference>
<keyword evidence="1" id="KW-0863">Zinc-finger</keyword>
<evidence type="ECO:0000256" key="2">
    <source>
        <dbReference type="SAM" id="MobiDB-lite"/>
    </source>
</evidence>
<evidence type="ECO:0000256" key="1">
    <source>
        <dbReference type="PROSITE-ProRule" id="PRU00175"/>
    </source>
</evidence>
<dbReference type="PROSITE" id="PS50089">
    <property type="entry name" value="ZF_RING_2"/>
    <property type="match status" value="1"/>
</dbReference>